<evidence type="ECO:0000313" key="3">
    <source>
        <dbReference type="Proteomes" id="UP000032702"/>
    </source>
</evidence>
<feature type="region of interest" description="Disordered" evidence="1">
    <location>
        <begin position="365"/>
        <end position="390"/>
    </location>
</feature>
<name>Q099E6_STIAD</name>
<comment type="caution">
    <text evidence="2">The sequence shown here is derived from an EMBL/GenBank/DDBJ whole genome shotgun (WGS) entry which is preliminary data.</text>
</comment>
<dbReference type="EMBL" id="AAMD01000018">
    <property type="protein sequence ID" value="EAU68331.1"/>
    <property type="molecule type" value="Genomic_DNA"/>
</dbReference>
<organism evidence="2 3">
    <name type="scientific">Stigmatella aurantiaca (strain DW4/3-1)</name>
    <dbReference type="NCBI Taxonomy" id="378806"/>
    <lineage>
        <taxon>Bacteria</taxon>
        <taxon>Pseudomonadati</taxon>
        <taxon>Myxococcota</taxon>
        <taxon>Myxococcia</taxon>
        <taxon>Myxococcales</taxon>
        <taxon>Cystobacterineae</taxon>
        <taxon>Archangiaceae</taxon>
        <taxon>Stigmatella</taxon>
    </lineage>
</organism>
<evidence type="ECO:0000313" key="2">
    <source>
        <dbReference type="EMBL" id="EAU68331.1"/>
    </source>
</evidence>
<protein>
    <submittedName>
        <fullName evidence="2">Uncharacterized protein</fullName>
    </submittedName>
</protein>
<dbReference type="AlphaFoldDB" id="Q099E6"/>
<reference evidence="2 3" key="1">
    <citation type="submission" date="2006-04" db="EMBL/GenBank/DDBJ databases">
        <authorList>
            <person name="Nierman W.C."/>
        </authorList>
    </citation>
    <scope>NUCLEOTIDE SEQUENCE [LARGE SCALE GENOMIC DNA]</scope>
    <source>
        <strain evidence="2 3">DW4/3-1</strain>
    </source>
</reference>
<accession>Q099E6</accession>
<gene>
    <name evidence="2" type="ORF">STIAU_3918</name>
</gene>
<dbReference type="Proteomes" id="UP000032702">
    <property type="component" value="Unassembled WGS sequence"/>
</dbReference>
<sequence length="517" mass="55940">MHPAATSTPISHRALIPRPTAFHCVIRHPPRRPGAPGRCPLSHERTPGASPGLPGRGLHRAILRAQDELHEGPVDVDFSTGPDGVPGEEHVGGLVGLQGLIGLGRPLEVHRAAVVPRLLERPLQAHDGPGIQLHPVRGRLTGHLPQVPVQLGLQQQERVPLAGHRGVGDVVGEAIRLRGGGPDAHGARALAARILADRGARLERLQEPQREAAARALESRRHGLAYRGARLPRRLNRVGAAQQRAPLRPTGLARVLAYLHRVVADDRHADLPVLRIGPRRRERGGEGLLRVLSRVDARDDVVGELHRGQHLVGQREARLAVGHHRGGDGKRDHGHATRLGRHVARHDGTGAEHVGVERGLGLGLGGGRRREQEGQQHGASRFGCHGGTSRGEGTKGWTRCAGGRHLQGTSPSGAGVYLVYEQSPISLIFLGKQLSLIPDYIKGERGLPVRKGDALEDRWVTPDVPLCPGRRVGMLPFKASSTLLKSLWMLGRRVWSRRPSRQRSRAPTGATSRWPSI</sequence>
<proteinExistence type="predicted"/>
<feature type="region of interest" description="Disordered" evidence="1">
    <location>
        <begin position="27"/>
        <end position="57"/>
    </location>
</feature>
<evidence type="ECO:0000256" key="1">
    <source>
        <dbReference type="SAM" id="MobiDB-lite"/>
    </source>
</evidence>